<dbReference type="Proteomes" id="UP000026961">
    <property type="component" value="Chromosome 7"/>
</dbReference>
<evidence type="ECO:0000259" key="2">
    <source>
        <dbReference type="Pfam" id="PF13266"/>
    </source>
</evidence>
<accession>A0A0E0AFP1</accession>
<dbReference type="EnsemblPlants" id="OGLUM07G02310.1">
    <property type="protein sequence ID" value="OGLUM07G02310.1"/>
    <property type="gene ID" value="OGLUM07G02310"/>
</dbReference>
<protein>
    <recommendedName>
        <fullName evidence="2">DUF4057 domain-containing protein</fullName>
    </recommendedName>
</protein>
<dbReference type="AlphaFoldDB" id="A0A0E0AFP1"/>
<feature type="region of interest" description="Disordered" evidence="1">
    <location>
        <begin position="1"/>
        <end position="145"/>
    </location>
</feature>
<dbReference type="Gramene" id="OGLUM07G02310.1">
    <property type="protein sequence ID" value="OGLUM07G02310.1"/>
    <property type="gene ID" value="OGLUM07G02310"/>
</dbReference>
<name>A0A0E0AFP1_9ORYZ</name>
<evidence type="ECO:0000313" key="4">
    <source>
        <dbReference type="Proteomes" id="UP000026961"/>
    </source>
</evidence>
<proteinExistence type="predicted"/>
<reference evidence="3" key="1">
    <citation type="submission" date="2015-04" db="UniProtKB">
        <authorList>
            <consortium name="EnsemblPlants"/>
        </authorList>
    </citation>
    <scope>IDENTIFICATION</scope>
</reference>
<dbReference type="Pfam" id="PF13266">
    <property type="entry name" value="DUF4057"/>
    <property type="match status" value="1"/>
</dbReference>
<sequence>MRSSWNSQDHLCEIPTVQIAPTSHHPRLRAPIRPPLNRSHELPHLPNPNPRRRRRRSAFTHPSSSSIHATPPRSPPPSTAAAPPSVVSPPPNPIAGSPSTDPHHRRRQRLPAGLRRSPQPPAAATDPLRRKPSRRQPSEAISKVVFGGQVTDEEFESLNKRKPCSAPKWKEMTGSGIFAAEGEVEEDESANASATPIGTVSKNYQFPAARVAVFVPPDRRRSEPVVAKPIPSATNRRYKNLCLPLLVSAATPRRGDAAARLASVTDSVVWALRSCMLLDTSQHPAAALAPVSSAHSSNAAPYVSETRCFAASWIPLQRAEALREVLPQALQSLHKIFPLR</sequence>
<evidence type="ECO:0000256" key="1">
    <source>
        <dbReference type="SAM" id="MobiDB-lite"/>
    </source>
</evidence>
<reference evidence="3" key="2">
    <citation type="submission" date="2018-05" db="EMBL/GenBank/DDBJ databases">
        <title>OgluRS3 (Oryza glumaepatula Reference Sequence Version 3).</title>
        <authorList>
            <person name="Zhang J."/>
            <person name="Kudrna D."/>
            <person name="Lee S."/>
            <person name="Talag J."/>
            <person name="Welchert J."/>
            <person name="Wing R.A."/>
        </authorList>
    </citation>
    <scope>NUCLEOTIDE SEQUENCE [LARGE SCALE GENOMIC DNA]</scope>
</reference>
<organism evidence="3">
    <name type="scientific">Oryza glumipatula</name>
    <dbReference type="NCBI Taxonomy" id="40148"/>
    <lineage>
        <taxon>Eukaryota</taxon>
        <taxon>Viridiplantae</taxon>
        <taxon>Streptophyta</taxon>
        <taxon>Embryophyta</taxon>
        <taxon>Tracheophyta</taxon>
        <taxon>Spermatophyta</taxon>
        <taxon>Magnoliopsida</taxon>
        <taxon>Liliopsida</taxon>
        <taxon>Poales</taxon>
        <taxon>Poaceae</taxon>
        <taxon>BOP clade</taxon>
        <taxon>Oryzoideae</taxon>
        <taxon>Oryzeae</taxon>
        <taxon>Oryzinae</taxon>
        <taxon>Oryza</taxon>
    </lineage>
</organism>
<keyword evidence="4" id="KW-1185">Reference proteome</keyword>
<dbReference type="PANTHER" id="PTHR31132:SF12">
    <property type="entry name" value="OS07G0623600 PROTEIN"/>
    <property type="match status" value="1"/>
</dbReference>
<dbReference type="PANTHER" id="PTHR31132">
    <property type="entry name" value="N-LYSINE METHYLTRANSFERASE"/>
    <property type="match status" value="1"/>
</dbReference>
<evidence type="ECO:0000313" key="3">
    <source>
        <dbReference type="EnsemblPlants" id="OGLUM07G02310.1"/>
    </source>
</evidence>
<feature type="domain" description="DUF4057" evidence="2">
    <location>
        <begin position="119"/>
        <end position="206"/>
    </location>
</feature>
<dbReference type="InterPro" id="IPR025131">
    <property type="entry name" value="DUF4057"/>
</dbReference>